<protein>
    <submittedName>
        <fullName evidence="2">Uncharacterized protein</fullName>
    </submittedName>
</protein>
<evidence type="ECO:0000313" key="2">
    <source>
        <dbReference type="EMBL" id="MBM7813874.1"/>
    </source>
</evidence>
<gene>
    <name evidence="2" type="ORF">JOE68_004739</name>
</gene>
<keyword evidence="3" id="KW-1185">Reference proteome</keyword>
<dbReference type="EMBL" id="JAFBCL010000001">
    <property type="protein sequence ID" value="MBM7813874.1"/>
    <property type="molecule type" value="Genomic_DNA"/>
</dbReference>
<evidence type="ECO:0000256" key="1">
    <source>
        <dbReference type="SAM" id="MobiDB-lite"/>
    </source>
</evidence>
<proteinExistence type="predicted"/>
<comment type="caution">
    <text evidence="2">The sequence shown here is derived from an EMBL/GenBank/DDBJ whole genome shotgun (WGS) entry which is preliminary data.</text>
</comment>
<sequence>MRTPRSRVVLPGDRADAEPTTGFTAARPAGR</sequence>
<reference evidence="2 3" key="1">
    <citation type="submission" date="2021-01" db="EMBL/GenBank/DDBJ databases">
        <title>Sequencing the genomes of 1000 actinobacteria strains.</title>
        <authorList>
            <person name="Klenk H.-P."/>
        </authorList>
    </citation>
    <scope>NUCLEOTIDE SEQUENCE [LARGE SCALE GENOMIC DNA]</scope>
    <source>
        <strain evidence="2 3">DSM 44581</strain>
    </source>
</reference>
<name>A0ABS2SD20_9PSEU</name>
<feature type="region of interest" description="Disordered" evidence="1">
    <location>
        <begin position="1"/>
        <end position="31"/>
    </location>
</feature>
<accession>A0ABS2SD20</accession>
<evidence type="ECO:0000313" key="3">
    <source>
        <dbReference type="Proteomes" id="UP001195724"/>
    </source>
</evidence>
<dbReference type="Proteomes" id="UP001195724">
    <property type="component" value="Unassembled WGS sequence"/>
</dbReference>
<organism evidence="2 3">
    <name type="scientific">Saccharothrix algeriensis</name>
    <dbReference type="NCBI Taxonomy" id="173560"/>
    <lineage>
        <taxon>Bacteria</taxon>
        <taxon>Bacillati</taxon>
        <taxon>Actinomycetota</taxon>
        <taxon>Actinomycetes</taxon>
        <taxon>Pseudonocardiales</taxon>
        <taxon>Pseudonocardiaceae</taxon>
        <taxon>Saccharothrix</taxon>
    </lineage>
</organism>